<dbReference type="AlphaFoldDB" id="A0A9P0HPI2"/>
<dbReference type="Proteomes" id="UP001152798">
    <property type="component" value="Chromosome 6"/>
</dbReference>
<name>A0A9P0HPI2_NEZVI</name>
<gene>
    <name evidence="1" type="ORF">NEZAVI_LOCUS14486</name>
</gene>
<dbReference type="EMBL" id="OV725082">
    <property type="protein sequence ID" value="CAH1406575.1"/>
    <property type="molecule type" value="Genomic_DNA"/>
</dbReference>
<sequence length="187" mass="21148">MILQRHGYENKNNQMNTGDYRFEKKVKLMDVEEWRKLISGKYLNRISNKYDSVDLKGLDLIGEDAERMSCQKRFSLVLKSTSRAGTTCGRLRNEVAISAASDLEGVAKGILTTSGQDTNFQLTLKDGKGNSLTLAWTHIDPEETEARQNKKKDSRMKVDEGIAKKRQLVEGDFKQWLVTKLAKTGTS</sequence>
<evidence type="ECO:0000313" key="2">
    <source>
        <dbReference type="Proteomes" id="UP001152798"/>
    </source>
</evidence>
<accession>A0A9P0HPI2</accession>
<protein>
    <submittedName>
        <fullName evidence="1">Uncharacterized protein</fullName>
    </submittedName>
</protein>
<organism evidence="1 2">
    <name type="scientific">Nezara viridula</name>
    <name type="common">Southern green stink bug</name>
    <name type="synonym">Cimex viridulus</name>
    <dbReference type="NCBI Taxonomy" id="85310"/>
    <lineage>
        <taxon>Eukaryota</taxon>
        <taxon>Metazoa</taxon>
        <taxon>Ecdysozoa</taxon>
        <taxon>Arthropoda</taxon>
        <taxon>Hexapoda</taxon>
        <taxon>Insecta</taxon>
        <taxon>Pterygota</taxon>
        <taxon>Neoptera</taxon>
        <taxon>Paraneoptera</taxon>
        <taxon>Hemiptera</taxon>
        <taxon>Heteroptera</taxon>
        <taxon>Panheteroptera</taxon>
        <taxon>Pentatomomorpha</taxon>
        <taxon>Pentatomoidea</taxon>
        <taxon>Pentatomidae</taxon>
        <taxon>Pentatominae</taxon>
        <taxon>Nezara</taxon>
    </lineage>
</organism>
<evidence type="ECO:0000313" key="1">
    <source>
        <dbReference type="EMBL" id="CAH1406575.1"/>
    </source>
</evidence>
<keyword evidence="2" id="KW-1185">Reference proteome</keyword>
<proteinExistence type="predicted"/>
<dbReference type="OrthoDB" id="6597057at2759"/>
<reference evidence="1" key="1">
    <citation type="submission" date="2022-01" db="EMBL/GenBank/DDBJ databases">
        <authorList>
            <person name="King R."/>
        </authorList>
    </citation>
    <scope>NUCLEOTIDE SEQUENCE</scope>
</reference>